<sequence>MRGQVYPDRIHLLCSNLDCSEAKDYMSAYTTHLKSRLDPLKYIFQKPMHTGKLTKWKILLSEFDIVYITQKAIKGQALADYLIENPADGDYEPLTTYFPDEDHYSASAKIRSPCTNNMAEYEACILGIKMAVDMNIKELLAIRDSDLLIHQVQGEWIQNEFVNALATLSSMIQYPDKNYIDPIEVEIRYQHAYCFHVVEELDGKPWYHDIKRFLATREYPENATNGQNRALRRLANHFLLNEEVLYRRTPDLGLLRCVDAAEETRLLEEIYAGTCGPHIKGFTLAKKILRAGYFWMIMESDNIRYMQKCYQCQIHGDFIRVPPNELNVVGSPWSVAAWGMDIIAPIEPAASNGHHFILVVIDYFTKWVERPHERNLREVQNRHHNSTAYRSQMNGAVGAANKNVKRILKKIVDNQR</sequence>
<name>A0A1S4BYD8_TOBAC</name>
<dbReference type="Gene3D" id="1.10.340.70">
    <property type="match status" value="1"/>
</dbReference>
<dbReference type="GO" id="GO:0003676">
    <property type="term" value="F:nucleic acid binding"/>
    <property type="evidence" value="ECO:0007669"/>
    <property type="project" value="InterPro"/>
</dbReference>
<dbReference type="RefSeq" id="XP_016493922.1">
    <property type="nucleotide sequence ID" value="XM_016638436.1"/>
</dbReference>
<proteinExistence type="predicted"/>
<evidence type="ECO:0000259" key="1">
    <source>
        <dbReference type="Pfam" id="PF13456"/>
    </source>
</evidence>
<dbReference type="PANTHER" id="PTHR48475">
    <property type="entry name" value="RIBONUCLEASE H"/>
    <property type="match status" value="1"/>
</dbReference>
<dbReference type="InterPro" id="IPR002156">
    <property type="entry name" value="RNaseH_domain"/>
</dbReference>
<dbReference type="Gene3D" id="3.30.420.10">
    <property type="entry name" value="Ribonuclease H-like superfamily/Ribonuclease H"/>
    <property type="match status" value="2"/>
</dbReference>
<dbReference type="KEGG" id="nta:107813205"/>
<dbReference type="GO" id="GO:0004523">
    <property type="term" value="F:RNA-DNA hybrid ribonuclease activity"/>
    <property type="evidence" value="ECO:0007669"/>
    <property type="project" value="InterPro"/>
</dbReference>
<gene>
    <name evidence="2" type="primary">LOC107813205</name>
</gene>
<dbReference type="InterPro" id="IPR012337">
    <property type="entry name" value="RNaseH-like_sf"/>
</dbReference>
<evidence type="ECO:0000313" key="2">
    <source>
        <dbReference type="RefSeq" id="XP_016493922.1"/>
    </source>
</evidence>
<organism evidence="2">
    <name type="scientific">Nicotiana tabacum</name>
    <name type="common">Common tobacco</name>
    <dbReference type="NCBI Taxonomy" id="4097"/>
    <lineage>
        <taxon>Eukaryota</taxon>
        <taxon>Viridiplantae</taxon>
        <taxon>Streptophyta</taxon>
        <taxon>Embryophyta</taxon>
        <taxon>Tracheophyta</taxon>
        <taxon>Spermatophyta</taxon>
        <taxon>Magnoliopsida</taxon>
        <taxon>eudicotyledons</taxon>
        <taxon>Gunneridae</taxon>
        <taxon>Pentapetalae</taxon>
        <taxon>asterids</taxon>
        <taxon>lamiids</taxon>
        <taxon>Solanales</taxon>
        <taxon>Solanaceae</taxon>
        <taxon>Nicotianoideae</taxon>
        <taxon>Nicotianeae</taxon>
        <taxon>Nicotiana</taxon>
    </lineage>
</organism>
<reference evidence="2" key="1">
    <citation type="submission" date="2025-08" db="UniProtKB">
        <authorList>
            <consortium name="RefSeq"/>
        </authorList>
    </citation>
    <scope>IDENTIFICATION</scope>
</reference>
<protein>
    <recommendedName>
        <fullName evidence="1">RNase H type-1 domain-containing protein</fullName>
    </recommendedName>
</protein>
<dbReference type="AlphaFoldDB" id="A0A1S4BYD8"/>
<accession>A0A1S4BYD8</accession>
<dbReference type="SUPFAM" id="SSF53098">
    <property type="entry name" value="Ribonuclease H-like"/>
    <property type="match status" value="2"/>
</dbReference>
<dbReference type="PANTHER" id="PTHR48475:SF1">
    <property type="entry name" value="RNASE H TYPE-1 DOMAIN-CONTAINING PROTEIN"/>
    <property type="match status" value="1"/>
</dbReference>
<dbReference type="InterPro" id="IPR036397">
    <property type="entry name" value="RNaseH_sf"/>
</dbReference>
<feature type="domain" description="RNase H type-1" evidence="1">
    <location>
        <begin position="107"/>
        <end position="170"/>
    </location>
</feature>
<dbReference type="OrthoDB" id="1300861at2759"/>
<dbReference type="PaxDb" id="4097-A0A1S4BYD8"/>
<dbReference type="Pfam" id="PF13456">
    <property type="entry name" value="RVT_3"/>
    <property type="match status" value="1"/>
</dbReference>